<protein>
    <submittedName>
        <fullName evidence="3">Trypsin-like peptidase domain-containing protein</fullName>
    </submittedName>
</protein>
<proteinExistence type="predicted"/>
<gene>
    <name evidence="3" type="ORF">QMK45_15200</name>
</gene>
<comment type="caution">
    <text evidence="3">The sequence shown here is derived from an EMBL/GenBank/DDBJ whole genome shotgun (WGS) entry which is preliminary data.</text>
</comment>
<dbReference type="Gene3D" id="3.40.50.300">
    <property type="entry name" value="P-loop containing nucleotide triphosphate hydrolases"/>
    <property type="match status" value="1"/>
</dbReference>
<keyword evidence="1" id="KW-0677">Repeat</keyword>
<name>A0ABU5BKV1_9PSED</name>
<dbReference type="InterPro" id="IPR027417">
    <property type="entry name" value="P-loop_NTPase"/>
</dbReference>
<dbReference type="RefSeq" id="WP_320336608.1">
    <property type="nucleotide sequence ID" value="NZ_JASFAG010000002.1"/>
</dbReference>
<sequence length="626" mass="68041">MTQITDPRFVALADATNGEWSTVLTVWNEFRGKYNYHLHTEVESDRHSFLRQAYWLAYGGGHLRALLNRLAESGVTSDSLNDAAAPLLGTGFNFQSYVNGEWTPQNALIGGRRLMQACDHVCRIAIDGKHRGSGILIRPNVVATAGHVIARLLTETGQSTPDSLKRLEITFFDADDLLADGAVQTAKPITASLHQQWLIHYSPPAPNESDETYAIDCTVGIAAPDGPWDLALVRLSAPPRAGLSGHRMRRASLREETGVHILHHPGNPMGAPMGLLWSIGTVTDYLGEPTPLRWLHNANTDGGSSGAPCFDTEWRVVALHQAGPKVITTTPQRNRAVPIYAWADNVDHLLKVKDIDPTPYLTHALDENRVRTPVFGRKLLQARAWRTMTDATQSNEQLFVIQGPPRSGKTFTGCILAELAQQAGCRITSLDVRNMQTDSVPQFVQRILGSLGTSSSGAVLETSGLTTVIRNLQNELLPGLLREIEQAAADKPLWIVLDGLEICDASAAAISQVVEGLISGLKSAPHLKLVLIGWKGTVDTRYLEILSSAPQITEIVEHLWLTLAPPGFEPPEGMPLMLSSFITQTLRAQPPGEPYARAIAVVGIAATTIRSLLDPYIHAAPQGETG</sequence>
<organism evidence="3 4">
    <name type="scientific">Pseudomonas zeae</name>
    <dbReference type="NCBI Taxonomy" id="2745510"/>
    <lineage>
        <taxon>Bacteria</taxon>
        <taxon>Pseudomonadati</taxon>
        <taxon>Pseudomonadota</taxon>
        <taxon>Gammaproteobacteria</taxon>
        <taxon>Pseudomonadales</taxon>
        <taxon>Pseudomonadaceae</taxon>
        <taxon>Pseudomonas</taxon>
    </lineage>
</organism>
<dbReference type="Pfam" id="PF13365">
    <property type="entry name" value="Trypsin_2"/>
    <property type="match status" value="1"/>
</dbReference>
<evidence type="ECO:0000256" key="1">
    <source>
        <dbReference type="ARBA" id="ARBA00022737"/>
    </source>
</evidence>
<keyword evidence="4" id="KW-1185">Reference proteome</keyword>
<dbReference type="SUPFAM" id="SSF52540">
    <property type="entry name" value="P-loop containing nucleoside triphosphate hydrolases"/>
    <property type="match status" value="1"/>
</dbReference>
<dbReference type="InterPro" id="IPR009003">
    <property type="entry name" value="Peptidase_S1_PA"/>
</dbReference>
<evidence type="ECO:0000259" key="2">
    <source>
        <dbReference type="Pfam" id="PF24883"/>
    </source>
</evidence>
<evidence type="ECO:0000313" key="3">
    <source>
        <dbReference type="EMBL" id="MDX9677264.1"/>
    </source>
</evidence>
<dbReference type="SUPFAM" id="SSF50494">
    <property type="entry name" value="Trypsin-like serine proteases"/>
    <property type="match status" value="1"/>
</dbReference>
<accession>A0ABU5BKV1</accession>
<reference evidence="3 4" key="1">
    <citation type="submission" date="2023-05" db="EMBL/GenBank/DDBJ databases">
        <title>Siderophore-mediated competition between Bacillus subtilis and Pseudomonas marginalis.</title>
        <authorList>
            <person name="Lyng M."/>
            <person name="Joergensen J.P.B."/>
            <person name="Schostag M.D."/>
            <person name="Jarmusch S.A."/>
            <person name="Aguilar D.K.C."/>
            <person name="Andrade C.N.L."/>
            <person name="Kovacs A.T."/>
        </authorList>
    </citation>
    <scope>NUCLEOTIDE SEQUENCE [LARGE SCALE GENOMIC DNA]</scope>
    <source>
        <strain evidence="3 4">P8_72</strain>
    </source>
</reference>
<dbReference type="Proteomes" id="UP001287024">
    <property type="component" value="Unassembled WGS sequence"/>
</dbReference>
<dbReference type="EMBL" id="JASFAG010000002">
    <property type="protein sequence ID" value="MDX9677264.1"/>
    <property type="molecule type" value="Genomic_DNA"/>
</dbReference>
<dbReference type="Pfam" id="PF24883">
    <property type="entry name" value="NPHP3_N"/>
    <property type="match status" value="1"/>
</dbReference>
<dbReference type="Gene3D" id="2.40.10.10">
    <property type="entry name" value="Trypsin-like serine proteases"/>
    <property type="match status" value="2"/>
</dbReference>
<feature type="domain" description="Nephrocystin 3-like N-terminal" evidence="2">
    <location>
        <begin position="379"/>
        <end position="530"/>
    </location>
</feature>
<dbReference type="InterPro" id="IPR043504">
    <property type="entry name" value="Peptidase_S1_PA_chymotrypsin"/>
</dbReference>
<dbReference type="InterPro" id="IPR056884">
    <property type="entry name" value="NPHP3-like_N"/>
</dbReference>
<evidence type="ECO:0000313" key="4">
    <source>
        <dbReference type="Proteomes" id="UP001287024"/>
    </source>
</evidence>